<dbReference type="Proteomes" id="UP000051574">
    <property type="component" value="Unassembled WGS sequence"/>
</dbReference>
<organism evidence="2 3">
    <name type="scientific">Oryctes borbonicus</name>
    <dbReference type="NCBI Taxonomy" id="1629725"/>
    <lineage>
        <taxon>Eukaryota</taxon>
        <taxon>Metazoa</taxon>
        <taxon>Ecdysozoa</taxon>
        <taxon>Arthropoda</taxon>
        <taxon>Hexapoda</taxon>
        <taxon>Insecta</taxon>
        <taxon>Pterygota</taxon>
        <taxon>Neoptera</taxon>
        <taxon>Endopterygota</taxon>
        <taxon>Coleoptera</taxon>
        <taxon>Polyphaga</taxon>
        <taxon>Scarabaeiformia</taxon>
        <taxon>Scarabaeidae</taxon>
        <taxon>Dynastinae</taxon>
        <taxon>Oryctes</taxon>
    </lineage>
</organism>
<reference evidence="2 3" key="1">
    <citation type="submission" date="2015-09" db="EMBL/GenBank/DDBJ databases">
        <title>Draft genome of the scarab beetle Oryctes borbonicus.</title>
        <authorList>
            <person name="Meyer J.M."/>
            <person name="Markov G.V."/>
            <person name="Baskaran P."/>
            <person name="Herrmann M."/>
            <person name="Sommer R.J."/>
            <person name="Roedelsperger C."/>
        </authorList>
    </citation>
    <scope>NUCLEOTIDE SEQUENCE [LARGE SCALE GENOMIC DNA]</scope>
    <source>
        <strain evidence="2">OB123</strain>
        <tissue evidence="2">Whole animal</tissue>
    </source>
</reference>
<gene>
    <name evidence="2" type="ORF">AMK59_993</name>
</gene>
<evidence type="ECO:0000313" key="3">
    <source>
        <dbReference type="Proteomes" id="UP000051574"/>
    </source>
</evidence>
<comment type="caution">
    <text evidence="2">The sequence shown here is derived from an EMBL/GenBank/DDBJ whole genome shotgun (WGS) entry which is preliminary data.</text>
</comment>
<evidence type="ECO:0000313" key="2">
    <source>
        <dbReference type="EMBL" id="KRT84927.1"/>
    </source>
</evidence>
<protein>
    <submittedName>
        <fullName evidence="2">Uncharacterized protein</fullName>
    </submittedName>
</protein>
<feature type="non-terminal residue" evidence="2">
    <location>
        <position position="1"/>
    </location>
</feature>
<feature type="region of interest" description="Disordered" evidence="1">
    <location>
        <begin position="40"/>
        <end position="73"/>
    </location>
</feature>
<sequence>TFLILLAGIKFTRLTRPHRNFSDNDTDDYAKRLSRTYPYNNDHDFADRGQNATPTTKGNSHLDATYNDERQPRRQQHLYSKNNGHLYPTDGISESVTNRIRKPPYGDELTIESKIIHSGGVTGNGPRHVDENYTEAGATAGNFLNDAEVEAKQKAIDEAVKDGLKELHDLYFVKEPLLYKMGLYLDPKKPAGRVAAFSEPNPRALLHAKYGFATVQASLKLAQR</sequence>
<proteinExistence type="predicted"/>
<keyword evidence="3" id="KW-1185">Reference proteome</keyword>
<dbReference type="OrthoDB" id="823504at2759"/>
<dbReference type="AlphaFoldDB" id="A0A0T6BC95"/>
<accession>A0A0T6BC95</accession>
<dbReference type="EMBL" id="LJIG01002013">
    <property type="protein sequence ID" value="KRT84927.1"/>
    <property type="molecule type" value="Genomic_DNA"/>
</dbReference>
<name>A0A0T6BC95_9SCAR</name>
<feature type="compositionally biased region" description="Polar residues" evidence="1">
    <location>
        <begin position="50"/>
        <end position="59"/>
    </location>
</feature>
<evidence type="ECO:0000256" key="1">
    <source>
        <dbReference type="SAM" id="MobiDB-lite"/>
    </source>
</evidence>